<proteinExistence type="predicted"/>
<keyword evidence="6 12" id="KW-0472">Membrane</keyword>
<feature type="domain" description="Ig-like" evidence="13">
    <location>
        <begin position="10"/>
        <end position="112"/>
    </location>
</feature>
<feature type="region of interest" description="Disordered" evidence="11">
    <location>
        <begin position="742"/>
        <end position="785"/>
    </location>
</feature>
<feature type="region of interest" description="Disordered" evidence="11">
    <location>
        <begin position="834"/>
        <end position="860"/>
    </location>
</feature>
<dbReference type="SUPFAM" id="SSF48726">
    <property type="entry name" value="Immunoglobulin"/>
    <property type="match status" value="5"/>
</dbReference>
<dbReference type="InterPro" id="IPR013783">
    <property type="entry name" value="Ig-like_fold"/>
</dbReference>
<keyword evidence="4" id="KW-0732">Signal</keyword>
<dbReference type="PROSITE" id="PS50835">
    <property type="entry name" value="IG_LIKE"/>
    <property type="match status" value="4"/>
</dbReference>
<evidence type="ECO:0000259" key="13">
    <source>
        <dbReference type="PROSITE" id="PS50835"/>
    </source>
</evidence>
<evidence type="ECO:0000256" key="2">
    <source>
        <dbReference type="ARBA" id="ARBA00022475"/>
    </source>
</evidence>
<dbReference type="InterPro" id="IPR051713">
    <property type="entry name" value="T-cell_Activation_Regulation"/>
</dbReference>
<keyword evidence="5 12" id="KW-1133">Transmembrane helix</keyword>
<feature type="compositionally biased region" description="Basic and acidic residues" evidence="11">
    <location>
        <begin position="744"/>
        <end position="753"/>
    </location>
</feature>
<keyword evidence="3 12" id="KW-0812">Transmembrane</keyword>
<keyword evidence="2" id="KW-1003">Cell membrane</keyword>
<feature type="transmembrane region" description="Helical" evidence="12">
    <location>
        <begin position="310"/>
        <end position="331"/>
    </location>
</feature>
<protein>
    <submittedName>
        <fullName evidence="14">HERV-H LTR-associating protein 2</fullName>
    </submittedName>
</protein>
<dbReference type="PANTHER" id="PTHR25466:SF14">
    <property type="entry name" value="BUTYROPHILIN SUBFAMILY 2 MEMBER A2-LIKE-RELATED"/>
    <property type="match status" value="1"/>
</dbReference>
<evidence type="ECO:0000256" key="4">
    <source>
        <dbReference type="ARBA" id="ARBA00022729"/>
    </source>
</evidence>
<evidence type="ECO:0000256" key="5">
    <source>
        <dbReference type="ARBA" id="ARBA00022989"/>
    </source>
</evidence>
<dbReference type="EMBL" id="JACTAM010000010">
    <property type="protein sequence ID" value="KAI2659682.1"/>
    <property type="molecule type" value="Genomic_DNA"/>
</dbReference>
<evidence type="ECO:0000313" key="14">
    <source>
        <dbReference type="EMBL" id="KAI2659682.1"/>
    </source>
</evidence>
<gene>
    <name evidence="14" type="ORF">H4Q32_022182</name>
</gene>
<dbReference type="InterPro" id="IPR036179">
    <property type="entry name" value="Ig-like_dom_sf"/>
</dbReference>
<dbReference type="Proteomes" id="UP000830375">
    <property type="component" value="Unassembled WGS sequence"/>
</dbReference>
<dbReference type="SMART" id="SM00409">
    <property type="entry name" value="IG"/>
    <property type="match status" value="4"/>
</dbReference>
<evidence type="ECO:0000256" key="1">
    <source>
        <dbReference type="ARBA" id="ARBA00004251"/>
    </source>
</evidence>
<evidence type="ECO:0000256" key="10">
    <source>
        <dbReference type="ARBA" id="ARBA00023319"/>
    </source>
</evidence>
<feature type="domain" description="Ig-like" evidence="13">
    <location>
        <begin position="202"/>
        <end position="292"/>
    </location>
</feature>
<dbReference type="Pfam" id="PF07686">
    <property type="entry name" value="V-set"/>
    <property type="match status" value="1"/>
</dbReference>
<dbReference type="InterPro" id="IPR003599">
    <property type="entry name" value="Ig_sub"/>
</dbReference>
<evidence type="ECO:0000256" key="11">
    <source>
        <dbReference type="SAM" id="MobiDB-lite"/>
    </source>
</evidence>
<feature type="domain" description="Ig-like" evidence="13">
    <location>
        <begin position="342"/>
        <end position="470"/>
    </location>
</feature>
<sequence length="893" mass="99842">MFSLVACKVPEVRVTCIFSEDCLLPCSFTPSDGDVKIQWYQQEALILSLRQTGQRLSNGSVWLSSDRVSDGNASLLVQKVDTRTKGRYKCVVNNVTVTYVLATVEAPIRSISIDINPSGLIQCSTKDVYPAPVLHWSSKPRLTSLQAITRMVPADKGLFTVESTLKQQNNSLDHIYVCNITSKYGTQSWTASLQLQEISGSEGKDLVIPCKAPKNLQSFSVVWTFTAADKTTDILTYDSRTHKSSSSWDHVEIEEDDALKGDVSLTLEKPVGSEHSGIYTCAFLGANTRHLTQSRVVISSSRQGKDSLKYNLWMLGIVAGLIALLAVALIIKRYRDKTSEEPHAGKRKIVASKDTDQKVQHSQTVMELLRLCAAFVLFLRTWVSGIIITKGAVVIHWYKQQIPVHSYYYNKDQYGLQNKHFSGRTNLFNSQIAQGNASLVLRKVKVQDQGRYKCYTSTRKGNQETFVNLGVKALIQFVKLEMAEERVICLSHNIYPAPEVTWATDPPTDTKSLQNFTRKTSDSKGLFTIESSISVIGNVSDHIYFCSVVSADETQVWTASLHHQDELFGEEGSGVLVPCVVPQPRHNFTLTWTFIRTTESIAIFTYDSRTRRIANLWESKAEVDIDQAHLGNGSLHLLNPDSLGHSGAYICTFYGFQMRHQVQTHVNITVRVTDDDEYDCRRSWWGTAASVFIFLITVSVALSRCFRLRGILSLAGEHPVHGHSDINKRIRCSNKSEIPVFERQGQDELRRNGLESVAPSDTTPYESSKPLKQHPDGFKNDVLPYTPTENSMINKCMIISDSSTPDTPAERHESRPQTPTGAIISLFTSEINTQASDDKENGRNELESESHPADEVEMESTVNQRFHNKCESATPELPQMNGFSLESGNLCVL</sequence>
<name>A0ABQ8MBL9_LABRO</name>
<dbReference type="SMART" id="SM00406">
    <property type="entry name" value="IGv"/>
    <property type="match status" value="2"/>
</dbReference>
<comment type="caution">
    <text evidence="14">The sequence shown here is derived from an EMBL/GenBank/DDBJ whole genome shotgun (WGS) entry which is preliminary data.</text>
</comment>
<evidence type="ECO:0000313" key="15">
    <source>
        <dbReference type="Proteomes" id="UP000830375"/>
    </source>
</evidence>
<accession>A0ABQ8MBL9</accession>
<organism evidence="14 15">
    <name type="scientific">Labeo rohita</name>
    <name type="common">Indian major carp</name>
    <name type="synonym">Cyprinus rohita</name>
    <dbReference type="NCBI Taxonomy" id="84645"/>
    <lineage>
        <taxon>Eukaryota</taxon>
        <taxon>Metazoa</taxon>
        <taxon>Chordata</taxon>
        <taxon>Craniata</taxon>
        <taxon>Vertebrata</taxon>
        <taxon>Euteleostomi</taxon>
        <taxon>Actinopterygii</taxon>
        <taxon>Neopterygii</taxon>
        <taxon>Teleostei</taxon>
        <taxon>Ostariophysi</taxon>
        <taxon>Cypriniformes</taxon>
        <taxon>Cyprinidae</taxon>
        <taxon>Labeoninae</taxon>
        <taxon>Labeonini</taxon>
        <taxon>Labeo</taxon>
    </lineage>
</organism>
<evidence type="ECO:0000256" key="7">
    <source>
        <dbReference type="ARBA" id="ARBA00023157"/>
    </source>
</evidence>
<evidence type="ECO:0000256" key="9">
    <source>
        <dbReference type="ARBA" id="ARBA00023180"/>
    </source>
</evidence>
<feature type="region of interest" description="Disordered" evidence="11">
    <location>
        <begin position="799"/>
        <end position="820"/>
    </location>
</feature>
<comment type="subcellular location">
    <subcellularLocation>
        <location evidence="1">Cell membrane</location>
        <topology evidence="1">Single-pass type I membrane protein</topology>
    </subcellularLocation>
</comment>
<keyword evidence="10" id="KW-0393">Immunoglobulin domain</keyword>
<dbReference type="InterPro" id="IPR053896">
    <property type="entry name" value="BTN3A2-like_Ig-C"/>
</dbReference>
<keyword evidence="9" id="KW-0325">Glycoprotein</keyword>
<keyword evidence="8" id="KW-0675">Receptor</keyword>
<reference evidence="14 15" key="1">
    <citation type="submission" date="2022-01" db="EMBL/GenBank/DDBJ databases">
        <title>A high-quality chromosome-level genome assembly of rohu carp, Labeo rohita.</title>
        <authorList>
            <person name="Arick M.A. II"/>
            <person name="Hsu C.-Y."/>
            <person name="Magbanua Z."/>
            <person name="Pechanova O."/>
            <person name="Grover C."/>
            <person name="Miller E."/>
            <person name="Thrash A."/>
            <person name="Ezzel L."/>
            <person name="Alam S."/>
            <person name="Benzie J."/>
            <person name="Hamilton M."/>
            <person name="Karsi A."/>
            <person name="Lawrence M.L."/>
            <person name="Peterson D.G."/>
        </authorList>
    </citation>
    <scope>NUCLEOTIDE SEQUENCE [LARGE SCALE GENOMIC DNA]</scope>
    <source>
        <strain evidence="15">BAU-BD-2019</strain>
        <tissue evidence="14">Blood</tissue>
    </source>
</reference>
<evidence type="ECO:0000256" key="6">
    <source>
        <dbReference type="ARBA" id="ARBA00023136"/>
    </source>
</evidence>
<dbReference type="Gene3D" id="2.60.40.10">
    <property type="entry name" value="Immunoglobulins"/>
    <property type="match status" value="6"/>
</dbReference>
<keyword evidence="15" id="KW-1185">Reference proteome</keyword>
<dbReference type="InterPro" id="IPR013106">
    <property type="entry name" value="Ig_V-set"/>
</dbReference>
<feature type="compositionally biased region" description="Basic and acidic residues" evidence="11">
    <location>
        <begin position="836"/>
        <end position="854"/>
    </location>
</feature>
<feature type="domain" description="Ig-like" evidence="13">
    <location>
        <begin position="487"/>
        <end position="562"/>
    </location>
</feature>
<feature type="transmembrane region" description="Helical" evidence="12">
    <location>
        <begin position="368"/>
        <end position="398"/>
    </location>
</feature>
<dbReference type="Pfam" id="PF22705">
    <property type="entry name" value="C2-set_3"/>
    <property type="match status" value="1"/>
</dbReference>
<dbReference type="InterPro" id="IPR007110">
    <property type="entry name" value="Ig-like_dom"/>
</dbReference>
<keyword evidence="7" id="KW-1015">Disulfide bond</keyword>
<dbReference type="PANTHER" id="PTHR25466">
    <property type="entry name" value="T-LYMPHOCYTE ACTIVATION ANTIGEN"/>
    <property type="match status" value="1"/>
</dbReference>
<evidence type="ECO:0000256" key="8">
    <source>
        <dbReference type="ARBA" id="ARBA00023170"/>
    </source>
</evidence>
<evidence type="ECO:0000256" key="12">
    <source>
        <dbReference type="SAM" id="Phobius"/>
    </source>
</evidence>
<evidence type="ECO:0000256" key="3">
    <source>
        <dbReference type="ARBA" id="ARBA00022692"/>
    </source>
</evidence>